<sequence>MPTTKKKVNPSLNRYTNIVALLHMLRMKEITLLSPATWDDKNDAHFMAEYKRLGGFETLLAVCLSQVSETYHHWHVFAPGPNGVCVKFDRAGLLSAFEGVDGIRQGGVEYEYITKLKVEPWIDASRLPFLKRKPYKPEAEYRVVFQDKEKSLASRAFSFDIGAIDKITLSPWMPKPLRAAVIDTLMSIPGCENLIIKRSTLTENSDWMNITIHSRFT</sequence>
<accession>A0AA92C327</accession>
<evidence type="ECO:0008006" key="3">
    <source>
        <dbReference type="Google" id="ProtNLM"/>
    </source>
</evidence>
<comment type="caution">
    <text evidence="1">The sequence shown here is derived from an EMBL/GenBank/DDBJ whole genome shotgun (WGS) entry which is preliminary data.</text>
</comment>
<gene>
    <name evidence="1" type="ORF">DC430_12200</name>
</gene>
<evidence type="ECO:0000313" key="1">
    <source>
        <dbReference type="EMBL" id="PVE54007.1"/>
    </source>
</evidence>
<dbReference type="AlphaFoldDB" id="A0AA92C327"/>
<protein>
    <recommendedName>
        <fullName evidence="3">DUF2971 domain-containing protein</fullName>
    </recommendedName>
</protein>
<dbReference type="Proteomes" id="UP000244335">
    <property type="component" value="Unassembled WGS sequence"/>
</dbReference>
<reference evidence="1 2" key="1">
    <citation type="submission" date="2018-04" db="EMBL/GenBank/DDBJ databases">
        <authorList>
            <person name="Hagen T."/>
        </authorList>
    </citation>
    <scope>NUCLEOTIDE SEQUENCE [LARGE SCALE GENOMIC DNA]</scope>
    <source>
        <strain evidence="1 2">TPD7009</strain>
    </source>
</reference>
<organism evidence="1 2">
    <name type="scientific">Rhizobium rhizogenes</name>
    <name type="common">Agrobacterium rhizogenes</name>
    <dbReference type="NCBI Taxonomy" id="359"/>
    <lineage>
        <taxon>Bacteria</taxon>
        <taxon>Pseudomonadati</taxon>
        <taxon>Pseudomonadota</taxon>
        <taxon>Alphaproteobacteria</taxon>
        <taxon>Hyphomicrobiales</taxon>
        <taxon>Rhizobiaceae</taxon>
        <taxon>Rhizobium/Agrobacterium group</taxon>
        <taxon>Rhizobium</taxon>
    </lineage>
</organism>
<name>A0AA92C327_RHIRH</name>
<dbReference type="EMBL" id="QDFR01000003">
    <property type="protein sequence ID" value="PVE54007.1"/>
    <property type="molecule type" value="Genomic_DNA"/>
</dbReference>
<dbReference type="RefSeq" id="WP_112955686.1">
    <property type="nucleotide sequence ID" value="NZ_QDFR01000003.1"/>
</dbReference>
<evidence type="ECO:0000313" key="2">
    <source>
        <dbReference type="Proteomes" id="UP000244335"/>
    </source>
</evidence>
<proteinExistence type="predicted"/>